<comment type="caution">
    <text evidence="4">The sequence shown here is derived from an EMBL/GenBank/DDBJ whole genome shotgun (WGS) entry which is preliminary data.</text>
</comment>
<evidence type="ECO:0000256" key="3">
    <source>
        <dbReference type="SAM" id="Phobius"/>
    </source>
</evidence>
<reference evidence="4" key="2">
    <citation type="submission" date="2021-04" db="EMBL/GenBank/DDBJ databases">
        <authorList>
            <person name="Gilroy R."/>
        </authorList>
    </citation>
    <scope>NUCLEOTIDE SEQUENCE</scope>
    <source>
        <strain evidence="4">CHK185-1770</strain>
    </source>
</reference>
<reference evidence="4" key="1">
    <citation type="journal article" date="2021" name="PeerJ">
        <title>Extensive microbial diversity within the chicken gut microbiome revealed by metagenomics and culture.</title>
        <authorList>
            <person name="Gilroy R."/>
            <person name="Ravi A."/>
            <person name="Getino M."/>
            <person name="Pursley I."/>
            <person name="Horton D.L."/>
            <person name="Alikhan N.F."/>
            <person name="Baker D."/>
            <person name="Gharbi K."/>
            <person name="Hall N."/>
            <person name="Watson M."/>
            <person name="Adriaenssens E.M."/>
            <person name="Foster-Nyarko E."/>
            <person name="Jarju S."/>
            <person name="Secka A."/>
            <person name="Antonio M."/>
            <person name="Oren A."/>
            <person name="Chaudhuri R.R."/>
            <person name="La Ragione R."/>
            <person name="Hildebrand F."/>
            <person name="Pallen M.J."/>
        </authorList>
    </citation>
    <scope>NUCLEOTIDE SEQUENCE</scope>
    <source>
        <strain evidence="4">CHK185-1770</strain>
    </source>
</reference>
<evidence type="ECO:0000313" key="4">
    <source>
        <dbReference type="EMBL" id="HJB97796.1"/>
    </source>
</evidence>
<name>A0A9D2MWD0_9FIRM</name>
<dbReference type="Proteomes" id="UP000826793">
    <property type="component" value="Unassembled WGS sequence"/>
</dbReference>
<keyword evidence="3" id="KW-0472">Membrane</keyword>
<dbReference type="EMBL" id="DWXG01000036">
    <property type="protein sequence ID" value="HJB97796.1"/>
    <property type="molecule type" value="Genomic_DNA"/>
</dbReference>
<protein>
    <submittedName>
        <fullName evidence="4">Class C sortase</fullName>
    </submittedName>
</protein>
<feature type="active site" description="Acyl-thioester intermediate" evidence="2">
    <location>
        <position position="131"/>
    </location>
</feature>
<dbReference type="Pfam" id="PF04203">
    <property type="entry name" value="Sortase"/>
    <property type="match status" value="1"/>
</dbReference>
<dbReference type="SUPFAM" id="SSF63817">
    <property type="entry name" value="Sortase"/>
    <property type="match status" value="1"/>
</dbReference>
<evidence type="ECO:0000256" key="1">
    <source>
        <dbReference type="ARBA" id="ARBA00022801"/>
    </source>
</evidence>
<dbReference type="Gene3D" id="2.40.260.10">
    <property type="entry name" value="Sortase"/>
    <property type="match status" value="1"/>
</dbReference>
<keyword evidence="3" id="KW-1133">Transmembrane helix</keyword>
<gene>
    <name evidence="4" type="ORF">H9710_04365</name>
</gene>
<dbReference type="NCBIfam" id="TIGR01076">
    <property type="entry name" value="sortase_fam"/>
    <property type="match status" value="1"/>
</dbReference>
<sequence length="202" mass="21986">MNQREKERYESLLCVSGSVMGVVEIPSIHVSLPLYHGTDPEVLQTAVGHLAGSSLPVGGAGTHCVISGHRGLPSARLFTDLDQLNEGDLFTLSVLNQTLWYEVDQIRVVEPNDTSLLALEEGQDLCTLVTCTPYGVNSHRLLVRGHRVPTPQQETGPSTDSATTSQRGFWVIAVALPALLLLILWAKRIRTRKKNPLGRGSS</sequence>
<evidence type="ECO:0000313" key="5">
    <source>
        <dbReference type="Proteomes" id="UP000826793"/>
    </source>
</evidence>
<evidence type="ECO:0000256" key="2">
    <source>
        <dbReference type="PIRSR" id="PIRSR605754-1"/>
    </source>
</evidence>
<dbReference type="InterPro" id="IPR023365">
    <property type="entry name" value="Sortase_dom-sf"/>
</dbReference>
<dbReference type="InterPro" id="IPR042002">
    <property type="entry name" value="Sortase_C"/>
</dbReference>
<accession>A0A9D2MWD0</accession>
<dbReference type="GO" id="GO:0016787">
    <property type="term" value="F:hydrolase activity"/>
    <property type="evidence" value="ECO:0007669"/>
    <property type="project" value="UniProtKB-KW"/>
</dbReference>
<keyword evidence="3" id="KW-0812">Transmembrane</keyword>
<dbReference type="AlphaFoldDB" id="A0A9D2MWD0"/>
<keyword evidence="1" id="KW-0378">Hydrolase</keyword>
<feature type="active site" description="Proton donor/acceptor" evidence="2">
    <location>
        <position position="69"/>
    </location>
</feature>
<feature type="transmembrane region" description="Helical" evidence="3">
    <location>
        <begin position="168"/>
        <end position="186"/>
    </location>
</feature>
<organism evidence="4 5">
    <name type="scientific">Candidatus Acutalibacter pullicola</name>
    <dbReference type="NCBI Taxonomy" id="2838417"/>
    <lineage>
        <taxon>Bacteria</taxon>
        <taxon>Bacillati</taxon>
        <taxon>Bacillota</taxon>
        <taxon>Clostridia</taxon>
        <taxon>Eubacteriales</taxon>
        <taxon>Acutalibacteraceae</taxon>
        <taxon>Acutalibacter</taxon>
    </lineage>
</organism>
<dbReference type="CDD" id="cd05827">
    <property type="entry name" value="Sortase_C"/>
    <property type="match status" value="1"/>
</dbReference>
<dbReference type="NCBIfam" id="NF033745">
    <property type="entry name" value="class_C_sortase"/>
    <property type="match status" value="1"/>
</dbReference>
<proteinExistence type="predicted"/>
<dbReference type="InterPro" id="IPR005754">
    <property type="entry name" value="Sortase"/>
</dbReference>